<dbReference type="HOGENOM" id="CLU_1691655_0_0_4"/>
<dbReference type="Proteomes" id="UP000000784">
    <property type="component" value="Chromosome"/>
</dbReference>
<gene>
    <name evidence="2" type="ordered locus">Daci_3904</name>
</gene>
<keyword evidence="1" id="KW-1133">Transmembrane helix</keyword>
<feature type="transmembrane region" description="Helical" evidence="1">
    <location>
        <begin position="79"/>
        <end position="98"/>
    </location>
</feature>
<keyword evidence="3" id="KW-1185">Reference proteome</keyword>
<evidence type="ECO:0000256" key="1">
    <source>
        <dbReference type="SAM" id="Phobius"/>
    </source>
</evidence>
<feature type="transmembrane region" description="Helical" evidence="1">
    <location>
        <begin position="32"/>
        <end position="49"/>
    </location>
</feature>
<keyword evidence="1" id="KW-0812">Transmembrane</keyword>
<dbReference type="eggNOG" id="ENOG50344X0">
    <property type="taxonomic scope" value="Bacteria"/>
</dbReference>
<dbReference type="KEGG" id="dac:Daci_3904"/>
<sequence>MDVTRQSGTPYQPERLMDIEMETNNLVDVRKSLIYGIPSILFVLVFSIWNTEHSFLKTIADLKNSAPSVRITPGDLVGVYFPIMGLAILVSVIQKAIPCRAGTQIISERILAISVITGGGIMLFCLLVVTPFQYYAMPRLGYTRCNILEGHPNIYFSDWVKNPDWCVRGKSREWVNEQALLGGSTELNP</sequence>
<protein>
    <recommendedName>
        <fullName evidence="4">DUF1240 domain-containing protein</fullName>
    </recommendedName>
</protein>
<reference evidence="3" key="2">
    <citation type="submission" date="2007-11" db="EMBL/GenBank/DDBJ databases">
        <title>Complete sequence of Delftia acidovorans DSM 14801 / SPH-1.</title>
        <authorList>
            <person name="Copeland A."/>
            <person name="Lucas S."/>
            <person name="Lapidus A."/>
            <person name="Barry K."/>
            <person name="Glavina del Rio T."/>
            <person name="Dalin E."/>
            <person name="Tice H."/>
            <person name="Pitluck S."/>
            <person name="Lowry S."/>
            <person name="Clum A."/>
            <person name="Schmutz J."/>
            <person name="Larimer F."/>
            <person name="Land M."/>
            <person name="Hauser L."/>
            <person name="Kyrpides N."/>
            <person name="Kim E."/>
            <person name="Schleheck D."/>
            <person name="Richardson P."/>
        </authorList>
    </citation>
    <scope>NUCLEOTIDE SEQUENCE [LARGE SCALE GENOMIC DNA]</scope>
    <source>
        <strain evidence="3">DSM 14801 / SPH-1</strain>
    </source>
</reference>
<dbReference type="STRING" id="398578.Daci_3904"/>
<organism evidence="2 3">
    <name type="scientific">Delftia acidovorans (strain DSM 14801 / SPH-1)</name>
    <dbReference type="NCBI Taxonomy" id="398578"/>
    <lineage>
        <taxon>Bacteria</taxon>
        <taxon>Pseudomonadati</taxon>
        <taxon>Pseudomonadota</taxon>
        <taxon>Betaproteobacteria</taxon>
        <taxon>Burkholderiales</taxon>
        <taxon>Comamonadaceae</taxon>
        <taxon>Delftia</taxon>
    </lineage>
</organism>
<evidence type="ECO:0000313" key="2">
    <source>
        <dbReference type="EMBL" id="ABX36535.1"/>
    </source>
</evidence>
<name>A9BWK8_DELAS</name>
<keyword evidence="1" id="KW-0472">Membrane</keyword>
<evidence type="ECO:0008006" key="4">
    <source>
        <dbReference type="Google" id="ProtNLM"/>
    </source>
</evidence>
<proteinExistence type="predicted"/>
<reference evidence="2 3" key="1">
    <citation type="journal article" date="2004" name="Appl. Environ. Microbiol.">
        <title>Mineralization of individual congeners of linear alkylbenzenesulfonate by defined pairs of heterotrophic bacteria.</title>
        <authorList>
            <person name="Schleheck D."/>
            <person name="Knepper T.P."/>
            <person name="Fischer K."/>
            <person name="Cook A.M."/>
        </authorList>
    </citation>
    <scope>NUCLEOTIDE SEQUENCE [LARGE SCALE GENOMIC DNA]</scope>
    <source>
        <strain evidence="3">DSM 14801 / SPH-1</strain>
    </source>
</reference>
<feature type="transmembrane region" description="Helical" evidence="1">
    <location>
        <begin position="110"/>
        <end position="134"/>
    </location>
</feature>
<dbReference type="AlphaFoldDB" id="A9BWK8"/>
<dbReference type="EMBL" id="CP000884">
    <property type="protein sequence ID" value="ABX36535.1"/>
    <property type="molecule type" value="Genomic_DNA"/>
</dbReference>
<evidence type="ECO:0000313" key="3">
    <source>
        <dbReference type="Proteomes" id="UP000000784"/>
    </source>
</evidence>
<accession>A9BWK8</accession>